<organism evidence="2 3">
    <name type="scientific">Actinidia chinensis var. chinensis</name>
    <name type="common">Chinese soft-hair kiwi</name>
    <dbReference type="NCBI Taxonomy" id="1590841"/>
    <lineage>
        <taxon>Eukaryota</taxon>
        <taxon>Viridiplantae</taxon>
        <taxon>Streptophyta</taxon>
        <taxon>Embryophyta</taxon>
        <taxon>Tracheophyta</taxon>
        <taxon>Spermatophyta</taxon>
        <taxon>Magnoliopsida</taxon>
        <taxon>eudicotyledons</taxon>
        <taxon>Gunneridae</taxon>
        <taxon>Pentapetalae</taxon>
        <taxon>asterids</taxon>
        <taxon>Ericales</taxon>
        <taxon>Actinidiaceae</taxon>
        <taxon>Actinidia</taxon>
    </lineage>
</organism>
<dbReference type="EMBL" id="NKQK01000009">
    <property type="protein sequence ID" value="PSS21016.1"/>
    <property type="molecule type" value="Genomic_DNA"/>
</dbReference>
<sequence length="530" mass="59426">MVLHSIFESSTGEERWITQISKILEKEVRVDIDQPVSIFRVPATLSVYKPEAYVPQLIGLGPYHHFQPELYEMERCKLVAASRLRKQFNSLEFKYLVAKLNLVEQCVRACYHKYLDIEGDTLAWIMAIDGLFLLDFFSTSTTTAYLVDSTGRKLAHGSIVGDIMMLENQIPIFVMSEILSIQFSLPDVVNKMLPTMLMSFCNAISPLKLEDLALSQVCAHSHVLDLLYHLIAPESVGLNEAYSLFGKMEDESFNKTTSADSSKFNQVFSKLWGLLSNLNVGFLSKITRPVKNILTVSGTMVSSVRGGVSIFTSGNKEAIKPENGDSSQEKKTLIVEEIMIPSVSQLASIGVEFCPTGDGKIRSITFDQSCGRLYLPIITLNVNSEVIMRNLVAYEASIVSEALVFTRYTELMNGIIDTVEDAKLMREKKIIVNSLRSDADVVQLFNGMSKAVRLTNVPFLDKTIQDVNKYYNNTWQVRFCRRLRNIVFGSWQILTVLAIVLLVLLMGLESFCSVYSCPKLFNTTSSSSSD</sequence>
<protein>
    <submittedName>
        <fullName evidence="2">UPF0481 protein</fullName>
    </submittedName>
</protein>
<dbReference type="Pfam" id="PF03140">
    <property type="entry name" value="DUF247"/>
    <property type="match status" value="1"/>
</dbReference>
<dbReference type="OrthoDB" id="2356035at2759"/>
<dbReference type="OMA" id="IVEEIMI"/>
<reference evidence="2 3" key="1">
    <citation type="submission" date="2017-07" db="EMBL/GenBank/DDBJ databases">
        <title>An improved, manually edited Actinidia chinensis var. chinensis (kiwifruit) genome highlights the challenges associated with draft genomes and gene prediction in plants.</title>
        <authorList>
            <person name="Pilkington S."/>
            <person name="Crowhurst R."/>
            <person name="Hilario E."/>
            <person name="Nardozza S."/>
            <person name="Fraser L."/>
            <person name="Peng Y."/>
            <person name="Gunaseelan K."/>
            <person name="Simpson R."/>
            <person name="Tahir J."/>
            <person name="Deroles S."/>
            <person name="Templeton K."/>
            <person name="Luo Z."/>
            <person name="Davy M."/>
            <person name="Cheng C."/>
            <person name="Mcneilage M."/>
            <person name="Scaglione D."/>
            <person name="Liu Y."/>
            <person name="Zhang Q."/>
            <person name="Datson P."/>
            <person name="De Silva N."/>
            <person name="Gardiner S."/>
            <person name="Bassett H."/>
            <person name="Chagne D."/>
            <person name="Mccallum J."/>
            <person name="Dzierzon H."/>
            <person name="Deng C."/>
            <person name="Wang Y.-Y."/>
            <person name="Barron N."/>
            <person name="Manako K."/>
            <person name="Bowen J."/>
            <person name="Foster T."/>
            <person name="Erridge Z."/>
            <person name="Tiffin H."/>
            <person name="Waite C."/>
            <person name="Davies K."/>
            <person name="Grierson E."/>
            <person name="Laing W."/>
            <person name="Kirk R."/>
            <person name="Chen X."/>
            <person name="Wood M."/>
            <person name="Montefiori M."/>
            <person name="Brummell D."/>
            <person name="Schwinn K."/>
            <person name="Catanach A."/>
            <person name="Fullerton C."/>
            <person name="Li D."/>
            <person name="Meiyalaghan S."/>
            <person name="Nieuwenhuizen N."/>
            <person name="Read N."/>
            <person name="Prakash R."/>
            <person name="Hunter D."/>
            <person name="Zhang H."/>
            <person name="Mckenzie M."/>
            <person name="Knabel M."/>
            <person name="Harris A."/>
            <person name="Allan A."/>
            <person name="Chen A."/>
            <person name="Janssen B."/>
            <person name="Plunkett B."/>
            <person name="Dwamena C."/>
            <person name="Voogd C."/>
            <person name="Leif D."/>
            <person name="Lafferty D."/>
            <person name="Souleyre E."/>
            <person name="Varkonyi-Gasic E."/>
            <person name="Gambi F."/>
            <person name="Hanley J."/>
            <person name="Yao J.-L."/>
            <person name="Cheung J."/>
            <person name="David K."/>
            <person name="Warren B."/>
            <person name="Marsh K."/>
            <person name="Snowden K."/>
            <person name="Lin-Wang K."/>
            <person name="Brian L."/>
            <person name="Martinez-Sanchez M."/>
            <person name="Wang M."/>
            <person name="Ileperuma N."/>
            <person name="Macnee N."/>
            <person name="Campin R."/>
            <person name="Mcatee P."/>
            <person name="Drummond R."/>
            <person name="Espley R."/>
            <person name="Ireland H."/>
            <person name="Wu R."/>
            <person name="Atkinson R."/>
            <person name="Karunairetnam S."/>
            <person name="Bulley S."/>
            <person name="Chunkath S."/>
            <person name="Hanley Z."/>
            <person name="Storey R."/>
            <person name="Thrimawithana A."/>
            <person name="Thomson S."/>
            <person name="David C."/>
            <person name="Testolin R."/>
        </authorList>
    </citation>
    <scope>NUCLEOTIDE SEQUENCE [LARGE SCALE GENOMIC DNA]</scope>
    <source>
        <strain evidence="3">cv. Red5</strain>
        <tissue evidence="2">Young leaf</tissue>
    </source>
</reference>
<dbReference type="STRING" id="1590841.A0A2R6R4S5"/>
<evidence type="ECO:0000313" key="2">
    <source>
        <dbReference type="EMBL" id="PSS21016.1"/>
    </source>
</evidence>
<name>A0A2R6R4S5_ACTCC</name>
<keyword evidence="1" id="KW-0472">Membrane</keyword>
<accession>A0A2R6R4S5</accession>
<keyword evidence="1" id="KW-0812">Transmembrane</keyword>
<proteinExistence type="predicted"/>
<evidence type="ECO:0000313" key="3">
    <source>
        <dbReference type="Proteomes" id="UP000241394"/>
    </source>
</evidence>
<dbReference type="AlphaFoldDB" id="A0A2R6R4S5"/>
<feature type="transmembrane region" description="Helical" evidence="1">
    <location>
        <begin position="486"/>
        <end position="508"/>
    </location>
</feature>
<dbReference type="InterPro" id="IPR004158">
    <property type="entry name" value="DUF247_pln"/>
</dbReference>
<dbReference type="Proteomes" id="UP000241394">
    <property type="component" value="Chromosome LG9"/>
</dbReference>
<dbReference type="PANTHER" id="PTHR31549">
    <property type="entry name" value="PROTEIN, PUTATIVE (DUF247)-RELATED-RELATED"/>
    <property type="match status" value="1"/>
</dbReference>
<gene>
    <name evidence="2" type="ORF">CEY00_Acc10056</name>
</gene>
<dbReference type="InParanoid" id="A0A2R6R4S5"/>
<keyword evidence="3" id="KW-1185">Reference proteome</keyword>
<dbReference type="PANTHER" id="PTHR31549:SF23">
    <property type="entry name" value="OS03G0591600 PROTEIN"/>
    <property type="match status" value="1"/>
</dbReference>
<reference evidence="3" key="2">
    <citation type="journal article" date="2018" name="BMC Genomics">
        <title>A manually annotated Actinidia chinensis var. chinensis (kiwifruit) genome highlights the challenges associated with draft genomes and gene prediction in plants.</title>
        <authorList>
            <person name="Pilkington S.M."/>
            <person name="Crowhurst R."/>
            <person name="Hilario E."/>
            <person name="Nardozza S."/>
            <person name="Fraser L."/>
            <person name="Peng Y."/>
            <person name="Gunaseelan K."/>
            <person name="Simpson R."/>
            <person name="Tahir J."/>
            <person name="Deroles S.C."/>
            <person name="Templeton K."/>
            <person name="Luo Z."/>
            <person name="Davy M."/>
            <person name="Cheng C."/>
            <person name="McNeilage M."/>
            <person name="Scaglione D."/>
            <person name="Liu Y."/>
            <person name="Zhang Q."/>
            <person name="Datson P."/>
            <person name="De Silva N."/>
            <person name="Gardiner S.E."/>
            <person name="Bassett H."/>
            <person name="Chagne D."/>
            <person name="McCallum J."/>
            <person name="Dzierzon H."/>
            <person name="Deng C."/>
            <person name="Wang Y.Y."/>
            <person name="Barron L."/>
            <person name="Manako K."/>
            <person name="Bowen J."/>
            <person name="Foster T.M."/>
            <person name="Erridge Z.A."/>
            <person name="Tiffin H."/>
            <person name="Waite C.N."/>
            <person name="Davies K.M."/>
            <person name="Grierson E.P."/>
            <person name="Laing W.A."/>
            <person name="Kirk R."/>
            <person name="Chen X."/>
            <person name="Wood M."/>
            <person name="Montefiori M."/>
            <person name="Brummell D.A."/>
            <person name="Schwinn K.E."/>
            <person name="Catanach A."/>
            <person name="Fullerton C."/>
            <person name="Li D."/>
            <person name="Meiyalaghan S."/>
            <person name="Nieuwenhuizen N."/>
            <person name="Read N."/>
            <person name="Prakash R."/>
            <person name="Hunter D."/>
            <person name="Zhang H."/>
            <person name="McKenzie M."/>
            <person name="Knabel M."/>
            <person name="Harris A."/>
            <person name="Allan A.C."/>
            <person name="Gleave A."/>
            <person name="Chen A."/>
            <person name="Janssen B.J."/>
            <person name="Plunkett B."/>
            <person name="Ampomah-Dwamena C."/>
            <person name="Voogd C."/>
            <person name="Leif D."/>
            <person name="Lafferty D."/>
            <person name="Souleyre E.J.F."/>
            <person name="Varkonyi-Gasic E."/>
            <person name="Gambi F."/>
            <person name="Hanley J."/>
            <person name="Yao J.L."/>
            <person name="Cheung J."/>
            <person name="David K.M."/>
            <person name="Warren B."/>
            <person name="Marsh K."/>
            <person name="Snowden K.C."/>
            <person name="Lin-Wang K."/>
            <person name="Brian L."/>
            <person name="Martinez-Sanchez M."/>
            <person name="Wang M."/>
            <person name="Ileperuma N."/>
            <person name="Macnee N."/>
            <person name="Campin R."/>
            <person name="McAtee P."/>
            <person name="Drummond R.S.M."/>
            <person name="Espley R.V."/>
            <person name="Ireland H.S."/>
            <person name="Wu R."/>
            <person name="Atkinson R.G."/>
            <person name="Karunairetnam S."/>
            <person name="Bulley S."/>
            <person name="Chunkath S."/>
            <person name="Hanley Z."/>
            <person name="Storey R."/>
            <person name="Thrimawithana A.H."/>
            <person name="Thomson S."/>
            <person name="David C."/>
            <person name="Testolin R."/>
            <person name="Huang H."/>
            <person name="Hellens R.P."/>
            <person name="Schaffer R.J."/>
        </authorList>
    </citation>
    <scope>NUCLEOTIDE SEQUENCE [LARGE SCALE GENOMIC DNA]</scope>
    <source>
        <strain evidence="3">cv. Red5</strain>
    </source>
</reference>
<comment type="caution">
    <text evidence="2">The sequence shown here is derived from an EMBL/GenBank/DDBJ whole genome shotgun (WGS) entry which is preliminary data.</text>
</comment>
<keyword evidence="1" id="KW-1133">Transmembrane helix</keyword>
<dbReference type="Gramene" id="PSS21016">
    <property type="protein sequence ID" value="PSS21016"/>
    <property type="gene ID" value="CEY00_Acc10056"/>
</dbReference>
<evidence type="ECO:0000256" key="1">
    <source>
        <dbReference type="SAM" id="Phobius"/>
    </source>
</evidence>